<dbReference type="Proteomes" id="UP000714618">
    <property type="component" value="Unassembled WGS sequence"/>
</dbReference>
<dbReference type="PROSITE" id="PS00086">
    <property type="entry name" value="CYTOCHROME_P450"/>
    <property type="match status" value="1"/>
</dbReference>
<evidence type="ECO:0008006" key="5">
    <source>
        <dbReference type="Google" id="ProtNLM"/>
    </source>
</evidence>
<reference evidence="3" key="1">
    <citation type="submission" date="2020-06" db="EMBL/GenBank/DDBJ databases">
        <authorList>
            <person name="Onetto C."/>
        </authorList>
    </citation>
    <scope>NUCLEOTIDE SEQUENCE</scope>
</reference>
<dbReference type="SUPFAM" id="SSF48264">
    <property type="entry name" value="Cytochrome P450"/>
    <property type="match status" value="1"/>
</dbReference>
<protein>
    <recommendedName>
        <fullName evidence="5">Cytochrome P450</fullName>
    </recommendedName>
</protein>
<keyword evidence="1" id="KW-0479">Metal-binding</keyword>
<dbReference type="GO" id="GO:0016705">
    <property type="term" value="F:oxidoreductase activity, acting on paired donors, with incorporation or reduction of molecular oxygen"/>
    <property type="evidence" value="ECO:0007669"/>
    <property type="project" value="InterPro"/>
</dbReference>
<name>A0A9N8JPY6_9PEZI</name>
<keyword evidence="4" id="KW-1185">Reference proteome</keyword>
<dbReference type="Gene3D" id="1.10.630.10">
    <property type="entry name" value="Cytochrome P450"/>
    <property type="match status" value="1"/>
</dbReference>
<sequence>MTYAGYVAPPVGVIEEHTRSASSQASKDKTGIWEVSDINLFKPERWLRPTNEKGEVEFQKNAGPNLQFGAGIRGCFGMLDCFTKKKKKASDHLTGRRLAYIELRMLIVFIIWNFELLPVPDKLSTYLAADKITHQPQKCYLRLRKAGW</sequence>
<keyword evidence="2" id="KW-0408">Iron</keyword>
<dbReference type="GO" id="GO:0004497">
    <property type="term" value="F:monooxygenase activity"/>
    <property type="evidence" value="ECO:0007669"/>
    <property type="project" value="InterPro"/>
</dbReference>
<dbReference type="InterPro" id="IPR017972">
    <property type="entry name" value="Cyt_P450_CS"/>
</dbReference>
<proteinExistence type="predicted"/>
<evidence type="ECO:0000256" key="2">
    <source>
        <dbReference type="ARBA" id="ARBA00023004"/>
    </source>
</evidence>
<gene>
    <name evidence="3" type="ORF">AWRI4233_LOCUS2294</name>
</gene>
<dbReference type="OrthoDB" id="1470350at2759"/>
<comment type="caution">
    <text evidence="3">The sequence shown here is derived from an EMBL/GenBank/DDBJ whole genome shotgun (WGS) entry which is preliminary data.</text>
</comment>
<evidence type="ECO:0000313" key="4">
    <source>
        <dbReference type="Proteomes" id="UP000714618"/>
    </source>
</evidence>
<dbReference type="EMBL" id="CAIJEO010000003">
    <property type="protein sequence ID" value="CAD0089467.1"/>
    <property type="molecule type" value="Genomic_DNA"/>
</dbReference>
<dbReference type="GO" id="GO:0005506">
    <property type="term" value="F:iron ion binding"/>
    <property type="evidence" value="ECO:0007669"/>
    <property type="project" value="InterPro"/>
</dbReference>
<dbReference type="InterPro" id="IPR036396">
    <property type="entry name" value="Cyt_P450_sf"/>
</dbReference>
<dbReference type="AlphaFoldDB" id="A0A9N8JPY6"/>
<organism evidence="3 4">
    <name type="scientific">Aureobasidium mustum</name>
    <dbReference type="NCBI Taxonomy" id="2773714"/>
    <lineage>
        <taxon>Eukaryota</taxon>
        <taxon>Fungi</taxon>
        <taxon>Dikarya</taxon>
        <taxon>Ascomycota</taxon>
        <taxon>Pezizomycotina</taxon>
        <taxon>Dothideomycetes</taxon>
        <taxon>Dothideomycetidae</taxon>
        <taxon>Dothideales</taxon>
        <taxon>Saccotheciaceae</taxon>
        <taxon>Aureobasidium</taxon>
    </lineage>
</organism>
<evidence type="ECO:0000313" key="3">
    <source>
        <dbReference type="EMBL" id="CAD0089467.1"/>
    </source>
</evidence>
<accession>A0A9N8JPY6</accession>
<dbReference type="GO" id="GO:0020037">
    <property type="term" value="F:heme binding"/>
    <property type="evidence" value="ECO:0007669"/>
    <property type="project" value="InterPro"/>
</dbReference>
<evidence type="ECO:0000256" key="1">
    <source>
        <dbReference type="ARBA" id="ARBA00022723"/>
    </source>
</evidence>